<reference evidence="3 4" key="1">
    <citation type="journal article" date="2014" name="Agronomy (Basel)">
        <title>A Draft Genome Sequence for Ensete ventricosum, the Drought-Tolerant Tree Against Hunger.</title>
        <authorList>
            <person name="Harrison J."/>
            <person name="Moore K.A."/>
            <person name="Paszkiewicz K."/>
            <person name="Jones T."/>
            <person name="Grant M."/>
            <person name="Ambacheew D."/>
            <person name="Muzemil S."/>
            <person name="Studholme D.J."/>
        </authorList>
    </citation>
    <scope>NUCLEOTIDE SEQUENCE [LARGE SCALE GENOMIC DNA]</scope>
</reference>
<name>A0A426ZD07_ENSVE</name>
<evidence type="ECO:0000313" key="3">
    <source>
        <dbReference type="EMBL" id="RRT61839.1"/>
    </source>
</evidence>
<sequence length="137" mass="14887">MGRYVGFPLGFLLVAWGLGLGLWAPLAAGRFVVEKNSLMVISPSELKGKHDSAIGNFGIPQYGGSMAGAVVYPKENAMACDQFSRSDLFKPKPGALPNFILIDRGGSRNLLFSFFSKSSFHFLGRQIVNRFEILGSL</sequence>
<dbReference type="PANTHER" id="PTHR22702">
    <property type="entry name" value="PROTEASE-ASSOCIATED DOMAIN-CONTAINING PROTEIN"/>
    <property type="match status" value="1"/>
</dbReference>
<evidence type="ECO:0000256" key="2">
    <source>
        <dbReference type="ARBA" id="ARBA00023180"/>
    </source>
</evidence>
<dbReference type="Gene3D" id="3.50.30.30">
    <property type="match status" value="1"/>
</dbReference>
<accession>A0A426ZD07</accession>
<gene>
    <name evidence="3" type="ORF">B296_00026263</name>
</gene>
<dbReference type="PANTHER" id="PTHR22702:SF1">
    <property type="entry name" value="PROTEASE-ASSOCIATED DOMAIN-CONTAINING PROTEIN 1"/>
    <property type="match status" value="1"/>
</dbReference>
<keyword evidence="2" id="KW-0325">Glycoprotein</keyword>
<keyword evidence="1" id="KW-0732">Signal</keyword>
<organism evidence="3 4">
    <name type="scientific">Ensete ventricosum</name>
    <name type="common">Abyssinian banana</name>
    <name type="synonym">Musa ensete</name>
    <dbReference type="NCBI Taxonomy" id="4639"/>
    <lineage>
        <taxon>Eukaryota</taxon>
        <taxon>Viridiplantae</taxon>
        <taxon>Streptophyta</taxon>
        <taxon>Embryophyta</taxon>
        <taxon>Tracheophyta</taxon>
        <taxon>Spermatophyta</taxon>
        <taxon>Magnoliopsida</taxon>
        <taxon>Liliopsida</taxon>
        <taxon>Zingiberales</taxon>
        <taxon>Musaceae</taxon>
        <taxon>Ensete</taxon>
    </lineage>
</organism>
<comment type="caution">
    <text evidence="3">The sequence shown here is derived from an EMBL/GenBank/DDBJ whole genome shotgun (WGS) entry which is preliminary data.</text>
</comment>
<dbReference type="Proteomes" id="UP000287651">
    <property type="component" value="Unassembled WGS sequence"/>
</dbReference>
<proteinExistence type="predicted"/>
<dbReference type="EMBL" id="AMZH03007227">
    <property type="protein sequence ID" value="RRT61839.1"/>
    <property type="molecule type" value="Genomic_DNA"/>
</dbReference>
<dbReference type="AlphaFoldDB" id="A0A426ZD07"/>
<evidence type="ECO:0000313" key="4">
    <source>
        <dbReference type="Proteomes" id="UP000287651"/>
    </source>
</evidence>
<evidence type="ECO:0000256" key="1">
    <source>
        <dbReference type="ARBA" id="ARBA00022729"/>
    </source>
</evidence>
<protein>
    <submittedName>
        <fullName evidence="3">Uncharacterized protein</fullName>
    </submittedName>
</protein>